<sequence length="91" mass="10461">MSMQIRLFDLDQRREVIVDIDGKAHVTELIRRLKEMGVLRQNEAAMIGVPLDEKRIAYVPAANVEQLVAYANQKKTVIAFRRYPLYGLTTT</sequence>
<dbReference type="HOGENOM" id="CLU_2299447_0_0_2"/>
<evidence type="ECO:0000313" key="1">
    <source>
        <dbReference type="EMBL" id="ACB40707.1"/>
    </source>
</evidence>
<dbReference type="KEGG" id="tne:Tneu_1789"/>
<dbReference type="AlphaFoldDB" id="B1YB07"/>
<proteinExistence type="predicted"/>
<organism evidence="1 2">
    <name type="scientific">Pyrobaculum neutrophilum (strain DSM 2338 / JCM 9278 / NBRC 100436 / V24Sta)</name>
    <name type="common">Thermoproteus neutrophilus</name>
    <dbReference type="NCBI Taxonomy" id="444157"/>
    <lineage>
        <taxon>Archaea</taxon>
        <taxon>Thermoproteota</taxon>
        <taxon>Thermoprotei</taxon>
        <taxon>Thermoproteales</taxon>
        <taxon>Thermoproteaceae</taxon>
        <taxon>Pyrobaculum</taxon>
    </lineage>
</organism>
<name>B1YB07_PYRNV</name>
<dbReference type="STRING" id="444157.Tneu_1789"/>
<accession>B1YB07</accession>
<dbReference type="EMBL" id="CP001014">
    <property type="protein sequence ID" value="ACB40707.1"/>
    <property type="molecule type" value="Genomic_DNA"/>
</dbReference>
<dbReference type="eggNOG" id="arCOG07485">
    <property type="taxonomic scope" value="Archaea"/>
</dbReference>
<evidence type="ECO:0000313" key="2">
    <source>
        <dbReference type="Proteomes" id="UP000001694"/>
    </source>
</evidence>
<gene>
    <name evidence="1" type="ordered locus">Tneu_1789</name>
</gene>
<keyword evidence="2" id="KW-1185">Reference proteome</keyword>
<dbReference type="Proteomes" id="UP000001694">
    <property type="component" value="Chromosome"/>
</dbReference>
<reference evidence="1" key="1">
    <citation type="submission" date="2008-03" db="EMBL/GenBank/DDBJ databases">
        <title>Complete sequence of Thermoproteus neutrophilus V24Sta.</title>
        <authorList>
            <consortium name="US DOE Joint Genome Institute"/>
            <person name="Copeland A."/>
            <person name="Lucas S."/>
            <person name="Lapidus A."/>
            <person name="Glavina del Rio T."/>
            <person name="Dalin E."/>
            <person name="Tice H."/>
            <person name="Bruce D."/>
            <person name="Goodwin L."/>
            <person name="Pitluck S."/>
            <person name="Sims D."/>
            <person name="Brettin T."/>
            <person name="Detter J.C."/>
            <person name="Han C."/>
            <person name="Kuske C.R."/>
            <person name="Schmutz J."/>
            <person name="Larimer F."/>
            <person name="Land M."/>
            <person name="Hauser L."/>
            <person name="Kyrpides N."/>
            <person name="Mikhailova N."/>
            <person name="Biddle J.F."/>
            <person name="Zhang Z."/>
            <person name="Fitz-Gibbon S.T."/>
            <person name="Lowe T.M."/>
            <person name="Saltikov C."/>
            <person name="House C.H."/>
            <person name="Richardson P."/>
        </authorList>
    </citation>
    <scope>NUCLEOTIDE SEQUENCE [LARGE SCALE GENOMIC DNA]</scope>
    <source>
        <strain evidence="1">V24Sta</strain>
    </source>
</reference>
<protein>
    <submittedName>
        <fullName evidence="1">Uncharacterized protein</fullName>
    </submittedName>
</protein>